<sequence length="233" mass="25860">MIKHSTSNHPNVHHLIDKLCVVIPMKSPTRSKQRLVGSLSDSSRESLSLTLFQNTLAFFKRHFPMLDVLVVSESLDVLSLAQSYETNTLFDDGSKGLNGALDFACDWVKQSGYDSQLIVPSDIAVLDYQEITSLIAAINEAQVVIAVAKDGGTNALLTSPPDAIDFQYGYESASAHKANALNNRLVCRSLHFDNLALDIDHSEDLQMAVIRQPKRFKAWKEPSLLPIKEHHYA</sequence>
<evidence type="ECO:0000256" key="3">
    <source>
        <dbReference type="ARBA" id="ARBA00022741"/>
    </source>
</evidence>
<dbReference type="KEGG" id="mpri:MP3633_0355"/>
<dbReference type="GO" id="GO:0005525">
    <property type="term" value="F:GTP binding"/>
    <property type="evidence" value="ECO:0007669"/>
    <property type="project" value="UniProtKB-KW"/>
</dbReference>
<dbReference type="EMBL" id="CP054301">
    <property type="protein sequence ID" value="QKK79093.1"/>
    <property type="molecule type" value="Genomic_DNA"/>
</dbReference>
<keyword evidence="3" id="KW-0547">Nucleotide-binding</keyword>
<organism evidence="5 6">
    <name type="scientific">Marinomonas primoryensis</name>
    <dbReference type="NCBI Taxonomy" id="178399"/>
    <lineage>
        <taxon>Bacteria</taxon>
        <taxon>Pseudomonadati</taxon>
        <taxon>Pseudomonadota</taxon>
        <taxon>Gammaproteobacteria</taxon>
        <taxon>Oceanospirillales</taxon>
        <taxon>Oceanospirillaceae</taxon>
        <taxon>Marinomonas</taxon>
    </lineage>
</organism>
<dbReference type="AlphaFoldDB" id="A0A859CSC2"/>
<gene>
    <name evidence="5" type="primary">cofC</name>
    <name evidence="5" type="ORF">MP3633_0355</name>
</gene>
<evidence type="ECO:0000256" key="2">
    <source>
        <dbReference type="ARBA" id="ARBA00022695"/>
    </source>
</evidence>
<dbReference type="SUPFAM" id="SSF53448">
    <property type="entry name" value="Nucleotide-diphospho-sugar transferases"/>
    <property type="match status" value="1"/>
</dbReference>
<dbReference type="GO" id="GO:0043814">
    <property type="term" value="F:phospholactate guanylyltransferase activity"/>
    <property type="evidence" value="ECO:0007669"/>
    <property type="project" value="InterPro"/>
</dbReference>
<reference evidence="5 6" key="1">
    <citation type="submission" date="2020-06" db="EMBL/GenBank/DDBJ databases">
        <authorList>
            <person name="Voronona O.L."/>
            <person name="Aksenova E.I."/>
            <person name="Kunda M.S."/>
            <person name="Semenov A.N."/>
            <person name="Ryzhova N."/>
        </authorList>
    </citation>
    <scope>NUCLEOTIDE SEQUENCE [LARGE SCALE GENOMIC DNA]</scope>
    <source>
        <strain evidence="5 6">MPKMM3633</strain>
    </source>
</reference>
<proteinExistence type="predicted"/>
<evidence type="ECO:0000256" key="1">
    <source>
        <dbReference type="ARBA" id="ARBA00022679"/>
    </source>
</evidence>
<dbReference type="InterPro" id="IPR002835">
    <property type="entry name" value="CofC"/>
</dbReference>
<keyword evidence="2 5" id="KW-0548">Nucleotidyltransferase</keyword>
<keyword evidence="4" id="KW-0342">GTP-binding</keyword>
<dbReference type="Gene3D" id="3.90.550.10">
    <property type="entry name" value="Spore Coat Polysaccharide Biosynthesis Protein SpsA, Chain A"/>
    <property type="match status" value="1"/>
</dbReference>
<evidence type="ECO:0000313" key="6">
    <source>
        <dbReference type="Proteomes" id="UP000509371"/>
    </source>
</evidence>
<dbReference type="Pfam" id="PF01983">
    <property type="entry name" value="CofC"/>
    <property type="match status" value="1"/>
</dbReference>
<dbReference type="Proteomes" id="UP000509371">
    <property type="component" value="Chromosome"/>
</dbReference>
<dbReference type="PANTHER" id="PTHR40392:SF1">
    <property type="entry name" value="2-PHOSPHO-L-LACTATE GUANYLYLTRANSFERASE"/>
    <property type="match status" value="1"/>
</dbReference>
<name>A0A859CSC2_9GAMM</name>
<dbReference type="PANTHER" id="PTHR40392">
    <property type="entry name" value="2-PHOSPHO-L-LACTATE GUANYLYLTRANSFERASE"/>
    <property type="match status" value="1"/>
</dbReference>
<evidence type="ECO:0000313" key="5">
    <source>
        <dbReference type="EMBL" id="QKK79093.1"/>
    </source>
</evidence>
<dbReference type="InterPro" id="IPR029044">
    <property type="entry name" value="Nucleotide-diphossugar_trans"/>
</dbReference>
<accession>A0A859CSC2</accession>
<dbReference type="NCBIfam" id="TIGR03552">
    <property type="entry name" value="F420_cofC"/>
    <property type="match status" value="1"/>
</dbReference>
<protein>
    <submittedName>
        <fullName evidence="5">2-phospho-L-lactate guanylyltransferase</fullName>
    </submittedName>
</protein>
<keyword evidence="1 5" id="KW-0808">Transferase</keyword>
<evidence type="ECO:0000256" key="4">
    <source>
        <dbReference type="ARBA" id="ARBA00023134"/>
    </source>
</evidence>
<dbReference type="RefSeq" id="WP_280526393.1">
    <property type="nucleotide sequence ID" value="NZ_BAAAEF010000015.1"/>
</dbReference>